<feature type="non-terminal residue" evidence="3">
    <location>
        <position position="1"/>
    </location>
</feature>
<evidence type="ECO:0000313" key="4">
    <source>
        <dbReference type="Proteomes" id="UP000265618"/>
    </source>
</evidence>
<feature type="coiled-coil region" evidence="1">
    <location>
        <begin position="47"/>
        <end position="89"/>
    </location>
</feature>
<protein>
    <submittedName>
        <fullName evidence="3">Uncharacterized protein</fullName>
    </submittedName>
</protein>
<evidence type="ECO:0000313" key="3">
    <source>
        <dbReference type="EMBL" id="GIQ88483.1"/>
    </source>
</evidence>
<organism evidence="3 4">
    <name type="scientific">Kipferlia bialata</name>
    <dbReference type="NCBI Taxonomy" id="797122"/>
    <lineage>
        <taxon>Eukaryota</taxon>
        <taxon>Metamonada</taxon>
        <taxon>Carpediemonas-like organisms</taxon>
        <taxon>Kipferlia</taxon>
    </lineage>
</organism>
<dbReference type="EMBL" id="BDIP01004104">
    <property type="protein sequence ID" value="GIQ88483.1"/>
    <property type="molecule type" value="Genomic_DNA"/>
</dbReference>
<gene>
    <name evidence="3" type="ORF">KIPB_010736</name>
</gene>
<sequence>MGEQRDANPASSRPPRPRPARGLPRDALGRTAVPRRTSKTDVELDAERRMAAKKARLERQKAAAQVETRALALQAAMEKEAALEEQERQRREGLTVEGIINQEGRERKRQRTRVMVSRLSGVEPERAISNLPKTRRPAVSQRIQDRGRGPSRAA</sequence>
<evidence type="ECO:0000256" key="1">
    <source>
        <dbReference type="SAM" id="Coils"/>
    </source>
</evidence>
<name>A0A9K3GMT5_9EUKA</name>
<proteinExistence type="predicted"/>
<dbReference type="AlphaFoldDB" id="A0A9K3GMT5"/>
<comment type="caution">
    <text evidence="3">The sequence shown here is derived from an EMBL/GenBank/DDBJ whole genome shotgun (WGS) entry which is preliminary data.</text>
</comment>
<keyword evidence="1" id="KW-0175">Coiled coil</keyword>
<dbReference type="Proteomes" id="UP000265618">
    <property type="component" value="Unassembled WGS sequence"/>
</dbReference>
<evidence type="ECO:0000256" key="2">
    <source>
        <dbReference type="SAM" id="MobiDB-lite"/>
    </source>
</evidence>
<reference evidence="3 4" key="1">
    <citation type="journal article" date="2018" name="PLoS ONE">
        <title>The draft genome of Kipferlia bialata reveals reductive genome evolution in fornicate parasites.</title>
        <authorList>
            <person name="Tanifuji G."/>
            <person name="Takabayashi S."/>
            <person name="Kume K."/>
            <person name="Takagi M."/>
            <person name="Nakayama T."/>
            <person name="Kamikawa R."/>
            <person name="Inagaki Y."/>
            <person name="Hashimoto T."/>
        </authorList>
    </citation>
    <scope>NUCLEOTIDE SEQUENCE [LARGE SCALE GENOMIC DNA]</scope>
    <source>
        <strain evidence="3">NY0173</strain>
    </source>
</reference>
<accession>A0A9K3GMT5</accession>
<feature type="region of interest" description="Disordered" evidence="2">
    <location>
        <begin position="1"/>
        <end position="44"/>
    </location>
</feature>
<keyword evidence="4" id="KW-1185">Reference proteome</keyword>
<feature type="region of interest" description="Disordered" evidence="2">
    <location>
        <begin position="103"/>
        <end position="154"/>
    </location>
</feature>